<dbReference type="FunFam" id="2.60.40.10:FF:000495">
    <property type="entry name" value="Periplasmic beta-glucosidase"/>
    <property type="match status" value="1"/>
</dbReference>
<proteinExistence type="inferred from homology"/>
<evidence type="ECO:0000256" key="4">
    <source>
        <dbReference type="RuleBase" id="RU361161"/>
    </source>
</evidence>
<dbReference type="Pfam" id="PF14310">
    <property type="entry name" value="Fn3-like"/>
    <property type="match status" value="1"/>
</dbReference>
<dbReference type="EMBL" id="SODV01000001">
    <property type="protein sequence ID" value="TDX01311.1"/>
    <property type="molecule type" value="Genomic_DNA"/>
</dbReference>
<dbReference type="GO" id="GO:0008422">
    <property type="term" value="F:beta-glucosidase activity"/>
    <property type="evidence" value="ECO:0007669"/>
    <property type="project" value="UniProtKB-ARBA"/>
</dbReference>
<dbReference type="SUPFAM" id="SSF51445">
    <property type="entry name" value="(Trans)glycosidases"/>
    <property type="match status" value="1"/>
</dbReference>
<accession>A0A4R8DVS6</accession>
<dbReference type="GO" id="GO:0005975">
    <property type="term" value="P:carbohydrate metabolic process"/>
    <property type="evidence" value="ECO:0007669"/>
    <property type="project" value="InterPro"/>
</dbReference>
<sequence length="758" mass="82142">MLLLWAGSCLPVHAQSYKDPSLPVGQRVKDLLSRMTVEEKVAQLRSTWSAHPRINEALLNNPRVMDSLFGQGIGMINPDFDNTPEQTVRFRNAINTYLRTKTRLGIPAIFLDEAHHGLLALRTDVFPTSIGLGCSWDTLLVQRVYDYVGRQVAGRGANMVLAPVVDVTRDPRWGRVGETFGEDPYLCGLMGSAVVRGFQGSSDGSIAPGHVATTLKHFTGHGQPEGGVNQGPADYPVRVLRTFHMEPFRLAIGRAHPAGIMAAYVEVDGVPCHANSWLLKDVLRKEWGFGGVVVSDWWGIDQLYQKHLVAPDRPEAARMAFEGGVTVDLPMGTNYARLAGVAPQDLDEAVGYVLALKFKLGLFDHSITLSMDDVNAAIGRPEGSALALKAAEESMVLLKNDNGLLPLASGRYKKIAVIGPCAATNYTGDYSGAPAHNVSLLDGIRHRYGQVSYAKGVDLSLNGDTLSLNNFQYIDTLVLPSHEHNYAMIDSAVAVAREADLVICAVGENEQFTREAEEPHHYGDASTLGLPSDQDSLVRALEATGKPVVLYLAHGRPRSIGAIAAGAGAVLDGWFTGEEAGDAAAAILFGDVNPSGKLTISIPRSVGQLPVYYNHKPSAQFMPYVTESNKPLYPFGYGLSYTTFRYSAPRLSSAAMSRNGSVQVSVDVTNAGAVPGDEVVQLYIHQKVSSVTRPVRELKDFSRIHLEPGQTQTVTFTVDATKLAYWNKDMHYAVDAGAFQIMVGASSVDWKEVDLRVD</sequence>
<evidence type="ECO:0000256" key="2">
    <source>
        <dbReference type="ARBA" id="ARBA00022801"/>
    </source>
</evidence>
<dbReference type="Pfam" id="PF00933">
    <property type="entry name" value="Glyco_hydro_3"/>
    <property type="match status" value="1"/>
</dbReference>
<dbReference type="PANTHER" id="PTHR42715:SF10">
    <property type="entry name" value="BETA-GLUCOSIDASE"/>
    <property type="match status" value="1"/>
</dbReference>
<organism evidence="6 7">
    <name type="scientific">Dinghuibacter silviterrae</name>
    <dbReference type="NCBI Taxonomy" id="1539049"/>
    <lineage>
        <taxon>Bacteria</taxon>
        <taxon>Pseudomonadati</taxon>
        <taxon>Bacteroidota</taxon>
        <taxon>Chitinophagia</taxon>
        <taxon>Chitinophagales</taxon>
        <taxon>Chitinophagaceae</taxon>
        <taxon>Dinghuibacter</taxon>
    </lineage>
</organism>
<dbReference type="InterPro" id="IPR001764">
    <property type="entry name" value="Glyco_hydro_3_N"/>
</dbReference>
<keyword evidence="7" id="KW-1185">Reference proteome</keyword>
<evidence type="ECO:0000256" key="3">
    <source>
        <dbReference type="ARBA" id="ARBA00023277"/>
    </source>
</evidence>
<dbReference type="InterPro" id="IPR036881">
    <property type="entry name" value="Glyco_hydro_3_C_sf"/>
</dbReference>
<dbReference type="InterPro" id="IPR013783">
    <property type="entry name" value="Ig-like_fold"/>
</dbReference>
<name>A0A4R8DVS6_9BACT</name>
<dbReference type="PANTHER" id="PTHR42715">
    <property type="entry name" value="BETA-GLUCOSIDASE"/>
    <property type="match status" value="1"/>
</dbReference>
<evidence type="ECO:0000259" key="5">
    <source>
        <dbReference type="SMART" id="SM01217"/>
    </source>
</evidence>
<feature type="domain" description="Fibronectin type III-like" evidence="5">
    <location>
        <begin position="678"/>
        <end position="747"/>
    </location>
</feature>
<dbReference type="Gene3D" id="3.20.20.300">
    <property type="entry name" value="Glycoside hydrolase, family 3, N-terminal domain"/>
    <property type="match status" value="1"/>
</dbReference>
<dbReference type="Proteomes" id="UP000294498">
    <property type="component" value="Unassembled WGS sequence"/>
</dbReference>
<dbReference type="InterPro" id="IPR036962">
    <property type="entry name" value="Glyco_hydro_3_N_sf"/>
</dbReference>
<keyword evidence="4" id="KW-0326">Glycosidase</keyword>
<evidence type="ECO:0000256" key="1">
    <source>
        <dbReference type="ARBA" id="ARBA00005336"/>
    </source>
</evidence>
<dbReference type="Pfam" id="PF01915">
    <property type="entry name" value="Glyco_hydro_3_C"/>
    <property type="match status" value="1"/>
</dbReference>
<dbReference type="AlphaFoldDB" id="A0A4R8DVS6"/>
<comment type="similarity">
    <text evidence="1 4">Belongs to the glycosyl hydrolase 3 family.</text>
</comment>
<protein>
    <submittedName>
        <fullName evidence="6">Beta-glucosidase</fullName>
    </submittedName>
</protein>
<dbReference type="SMART" id="SM01217">
    <property type="entry name" value="Fn3_like"/>
    <property type="match status" value="1"/>
</dbReference>
<comment type="caution">
    <text evidence="6">The sequence shown here is derived from an EMBL/GenBank/DDBJ whole genome shotgun (WGS) entry which is preliminary data.</text>
</comment>
<dbReference type="InterPro" id="IPR050288">
    <property type="entry name" value="Cellulose_deg_GH3"/>
</dbReference>
<dbReference type="PRINTS" id="PR00133">
    <property type="entry name" value="GLHYDRLASE3"/>
</dbReference>
<evidence type="ECO:0000313" key="6">
    <source>
        <dbReference type="EMBL" id="TDX01311.1"/>
    </source>
</evidence>
<gene>
    <name evidence="6" type="ORF">EDB95_2344</name>
</gene>
<reference evidence="6 7" key="1">
    <citation type="submission" date="2019-03" db="EMBL/GenBank/DDBJ databases">
        <title>Genomic Encyclopedia of Type Strains, Phase IV (KMG-IV): sequencing the most valuable type-strain genomes for metagenomic binning, comparative biology and taxonomic classification.</title>
        <authorList>
            <person name="Goeker M."/>
        </authorList>
    </citation>
    <scope>NUCLEOTIDE SEQUENCE [LARGE SCALE GENOMIC DNA]</scope>
    <source>
        <strain evidence="6 7">DSM 100059</strain>
    </source>
</reference>
<dbReference type="Gene3D" id="2.60.40.10">
    <property type="entry name" value="Immunoglobulins"/>
    <property type="match status" value="1"/>
</dbReference>
<evidence type="ECO:0000313" key="7">
    <source>
        <dbReference type="Proteomes" id="UP000294498"/>
    </source>
</evidence>
<dbReference type="SUPFAM" id="SSF52279">
    <property type="entry name" value="Beta-D-glucan exohydrolase, C-terminal domain"/>
    <property type="match status" value="1"/>
</dbReference>
<dbReference type="RefSeq" id="WP_162852559.1">
    <property type="nucleotide sequence ID" value="NZ_SODV01000001.1"/>
</dbReference>
<dbReference type="InterPro" id="IPR002772">
    <property type="entry name" value="Glyco_hydro_3_C"/>
</dbReference>
<dbReference type="InterPro" id="IPR019800">
    <property type="entry name" value="Glyco_hydro_3_AS"/>
</dbReference>
<keyword evidence="3" id="KW-0119">Carbohydrate metabolism</keyword>
<keyword evidence="2 4" id="KW-0378">Hydrolase</keyword>
<dbReference type="Gene3D" id="3.40.50.1700">
    <property type="entry name" value="Glycoside hydrolase family 3 C-terminal domain"/>
    <property type="match status" value="1"/>
</dbReference>
<dbReference type="InterPro" id="IPR026891">
    <property type="entry name" value="Fn3-like"/>
</dbReference>
<dbReference type="PROSITE" id="PS00775">
    <property type="entry name" value="GLYCOSYL_HYDROL_F3"/>
    <property type="match status" value="1"/>
</dbReference>
<dbReference type="InterPro" id="IPR017853">
    <property type="entry name" value="GH"/>
</dbReference>